<protein>
    <submittedName>
        <fullName evidence="1">Uncharacterized protein</fullName>
    </submittedName>
</protein>
<dbReference type="EMBL" id="MTHB01000049">
    <property type="protein sequence ID" value="OXC78922.1"/>
    <property type="molecule type" value="Genomic_DNA"/>
</dbReference>
<reference evidence="2" key="1">
    <citation type="submission" date="2017-01" db="EMBL/GenBank/DDBJ databases">
        <title>Genome Analysis of Deinococcus marmoris KOPRI26562.</title>
        <authorList>
            <person name="Kim J.H."/>
            <person name="Oh H.-M."/>
        </authorList>
    </citation>
    <scope>NUCLEOTIDE SEQUENCE [LARGE SCALE GENOMIC DNA]</scope>
    <source>
        <strain evidence="2">PAMC 26633</strain>
    </source>
</reference>
<comment type="caution">
    <text evidence="1">The sequence shown here is derived from an EMBL/GenBank/DDBJ whole genome shotgun (WGS) entry which is preliminary data.</text>
</comment>
<gene>
    <name evidence="1" type="ORF">BSU04_09715</name>
</gene>
<name>A0A226X642_CABSO</name>
<proteinExistence type="predicted"/>
<evidence type="ECO:0000313" key="1">
    <source>
        <dbReference type="EMBL" id="OXC78922.1"/>
    </source>
</evidence>
<sequence>MINMDFDNLPLPEQFFGQPAFCVLDRFCRITAAVNHG</sequence>
<accession>A0A226X642</accession>
<organism evidence="1 2">
    <name type="scientific">Caballeronia sordidicola</name>
    <name type="common">Burkholderia sordidicola</name>
    <dbReference type="NCBI Taxonomy" id="196367"/>
    <lineage>
        <taxon>Bacteria</taxon>
        <taxon>Pseudomonadati</taxon>
        <taxon>Pseudomonadota</taxon>
        <taxon>Betaproteobacteria</taxon>
        <taxon>Burkholderiales</taxon>
        <taxon>Burkholderiaceae</taxon>
        <taxon>Caballeronia</taxon>
    </lineage>
</organism>
<dbReference type="Proteomes" id="UP000214720">
    <property type="component" value="Unassembled WGS sequence"/>
</dbReference>
<dbReference type="AlphaFoldDB" id="A0A226X642"/>
<evidence type="ECO:0000313" key="2">
    <source>
        <dbReference type="Proteomes" id="UP000214720"/>
    </source>
</evidence>